<dbReference type="RefSeq" id="WP_219763845.1">
    <property type="nucleotide sequence ID" value="NZ_JAHYBZ010000005.1"/>
</dbReference>
<evidence type="ECO:0000259" key="3">
    <source>
        <dbReference type="Pfam" id="PF12849"/>
    </source>
</evidence>
<sequence>MRRHLLGLIAVLLPLCAGPVRAEPSITLRERLVMVSSASSTTLTRLLVRNFAERFAGVPAPQVDTISAARTIEAFCSGVGPQTPDIAIVTRRMPRAMIEVCAANGVRDIIEVQLGLGAVVIAGRRGDAMPGLTARQIWEALAAERPEDEDFGPNRQRSWSDISPTLPHTEIRVLIPSEVAGTRALFDDLVMEGGCRNVTRVRLIFDAAYRRSKCITTRTDGHAITLHGDEVVPALLAAPPGTLAVVSYDQLVASGGNLIALPLDGVSPNPASIGNLDYEHARTFFLYAKRQHARQQQGVGVVRGIHEFLVESTSEQAGGPGGYLTTAGLVPLGPAERAAQRRIAEQGRLMSR</sequence>
<dbReference type="InterPro" id="IPR024370">
    <property type="entry name" value="PBP_domain"/>
</dbReference>
<dbReference type="Proteomes" id="UP001196565">
    <property type="component" value="Unassembled WGS sequence"/>
</dbReference>
<evidence type="ECO:0000313" key="5">
    <source>
        <dbReference type="Proteomes" id="UP001196565"/>
    </source>
</evidence>
<evidence type="ECO:0000256" key="1">
    <source>
        <dbReference type="ARBA" id="ARBA00022729"/>
    </source>
</evidence>
<feature type="domain" description="PBP" evidence="3">
    <location>
        <begin position="34"/>
        <end position="293"/>
    </location>
</feature>
<dbReference type="EMBL" id="JAHYBZ010000005">
    <property type="protein sequence ID" value="MBW6399231.1"/>
    <property type="molecule type" value="Genomic_DNA"/>
</dbReference>
<dbReference type="PANTHER" id="PTHR30570">
    <property type="entry name" value="PERIPLASMIC PHOSPHATE BINDING COMPONENT OF PHOSPHATE ABC TRANSPORTER"/>
    <property type="match status" value="1"/>
</dbReference>
<dbReference type="Gene3D" id="3.40.190.10">
    <property type="entry name" value="Periplasmic binding protein-like II"/>
    <property type="match status" value="2"/>
</dbReference>
<reference evidence="4 5" key="1">
    <citation type="submission" date="2021-07" db="EMBL/GenBank/DDBJ databases">
        <authorList>
            <person name="So Y."/>
        </authorList>
    </citation>
    <scope>NUCLEOTIDE SEQUENCE [LARGE SCALE GENOMIC DNA]</scope>
    <source>
        <strain evidence="4 5">HJA6</strain>
    </source>
</reference>
<dbReference type="PANTHER" id="PTHR30570:SF1">
    <property type="entry name" value="PHOSPHATE-BINDING PROTEIN PSTS"/>
    <property type="match status" value="1"/>
</dbReference>
<keyword evidence="5" id="KW-1185">Reference proteome</keyword>
<dbReference type="SUPFAM" id="SSF53850">
    <property type="entry name" value="Periplasmic binding protein-like II"/>
    <property type="match status" value="1"/>
</dbReference>
<feature type="signal peptide" evidence="2">
    <location>
        <begin position="1"/>
        <end position="22"/>
    </location>
</feature>
<dbReference type="Pfam" id="PF12849">
    <property type="entry name" value="PBP_like_2"/>
    <property type="match status" value="1"/>
</dbReference>
<evidence type="ECO:0000313" key="4">
    <source>
        <dbReference type="EMBL" id="MBW6399231.1"/>
    </source>
</evidence>
<evidence type="ECO:0000256" key="2">
    <source>
        <dbReference type="SAM" id="SignalP"/>
    </source>
</evidence>
<gene>
    <name evidence="4" type="ORF">KPL78_15320</name>
</gene>
<organism evidence="4 5">
    <name type="scientific">Roseomonas alba</name>
    <dbReference type="NCBI Taxonomy" id="2846776"/>
    <lineage>
        <taxon>Bacteria</taxon>
        <taxon>Pseudomonadati</taxon>
        <taxon>Pseudomonadota</taxon>
        <taxon>Alphaproteobacteria</taxon>
        <taxon>Acetobacterales</taxon>
        <taxon>Roseomonadaceae</taxon>
        <taxon>Roseomonas</taxon>
    </lineage>
</organism>
<accession>A0ABS7AAD1</accession>
<protein>
    <submittedName>
        <fullName evidence="4">Substrate-binding domain-containing protein</fullName>
    </submittedName>
</protein>
<proteinExistence type="predicted"/>
<name>A0ABS7AAD1_9PROT</name>
<comment type="caution">
    <text evidence="4">The sequence shown here is derived from an EMBL/GenBank/DDBJ whole genome shotgun (WGS) entry which is preliminary data.</text>
</comment>
<feature type="chain" id="PRO_5046622594" evidence="2">
    <location>
        <begin position="23"/>
        <end position="352"/>
    </location>
</feature>
<keyword evidence="1 2" id="KW-0732">Signal</keyword>
<dbReference type="InterPro" id="IPR050811">
    <property type="entry name" value="Phosphate_ABC_transporter"/>
</dbReference>